<dbReference type="AlphaFoldDB" id="A0A3M7S1B0"/>
<protein>
    <submittedName>
        <fullName evidence="1">Uncharacterized protein</fullName>
    </submittedName>
</protein>
<dbReference type="Proteomes" id="UP000276133">
    <property type="component" value="Unassembled WGS sequence"/>
</dbReference>
<evidence type="ECO:0000313" key="2">
    <source>
        <dbReference type="Proteomes" id="UP000276133"/>
    </source>
</evidence>
<accession>A0A3M7S1B0</accession>
<name>A0A3M7S1B0_BRAPC</name>
<organism evidence="1 2">
    <name type="scientific">Brachionus plicatilis</name>
    <name type="common">Marine rotifer</name>
    <name type="synonym">Brachionus muelleri</name>
    <dbReference type="NCBI Taxonomy" id="10195"/>
    <lineage>
        <taxon>Eukaryota</taxon>
        <taxon>Metazoa</taxon>
        <taxon>Spiralia</taxon>
        <taxon>Gnathifera</taxon>
        <taxon>Rotifera</taxon>
        <taxon>Eurotatoria</taxon>
        <taxon>Monogononta</taxon>
        <taxon>Pseudotrocha</taxon>
        <taxon>Ploima</taxon>
        <taxon>Brachionidae</taxon>
        <taxon>Brachionus</taxon>
    </lineage>
</organism>
<reference evidence="1 2" key="1">
    <citation type="journal article" date="2018" name="Sci. Rep.">
        <title>Genomic signatures of local adaptation to the degree of environmental predictability in rotifers.</title>
        <authorList>
            <person name="Franch-Gras L."/>
            <person name="Hahn C."/>
            <person name="Garcia-Roger E.M."/>
            <person name="Carmona M.J."/>
            <person name="Serra M."/>
            <person name="Gomez A."/>
        </authorList>
    </citation>
    <scope>NUCLEOTIDE SEQUENCE [LARGE SCALE GENOMIC DNA]</scope>
    <source>
        <strain evidence="1">HYR1</strain>
    </source>
</reference>
<gene>
    <name evidence="1" type="ORF">BpHYR1_004928</name>
</gene>
<dbReference type="EMBL" id="REGN01002222">
    <property type="protein sequence ID" value="RNA29449.1"/>
    <property type="molecule type" value="Genomic_DNA"/>
</dbReference>
<evidence type="ECO:0000313" key="1">
    <source>
        <dbReference type="EMBL" id="RNA29449.1"/>
    </source>
</evidence>
<keyword evidence="2" id="KW-1185">Reference proteome</keyword>
<comment type="caution">
    <text evidence="1">The sequence shown here is derived from an EMBL/GenBank/DDBJ whole genome shotgun (WGS) entry which is preliminary data.</text>
</comment>
<proteinExistence type="predicted"/>
<sequence>MDLATSSCMLIKFRARLGYVEVSSIILANPVESSSLPLYSIGRHLENRPRLRKSEMASRLKFPFLSIILP</sequence>